<proteinExistence type="predicted"/>
<accession>A0A8H6AXZ0</accession>
<dbReference type="Proteomes" id="UP000531561">
    <property type="component" value="Unassembled WGS sequence"/>
</dbReference>
<reference evidence="1 2" key="1">
    <citation type="journal article" date="2020" name="Phytopathology">
        <title>A high-quality genome resource of Botrytis fragariae, a new and rapidly spreading fungal pathogen causing strawberry gray mold in the U.S.A.</title>
        <authorList>
            <person name="Wu Y."/>
            <person name="Saski C.A."/>
            <person name="Schnabel G."/>
            <person name="Xiao S."/>
            <person name="Hu M."/>
        </authorList>
    </citation>
    <scope>NUCLEOTIDE SEQUENCE [LARGE SCALE GENOMIC DNA]</scope>
    <source>
        <strain evidence="1 2">BVB16</strain>
    </source>
</reference>
<dbReference type="GeneID" id="59258061"/>
<evidence type="ECO:0000313" key="2">
    <source>
        <dbReference type="Proteomes" id="UP000531561"/>
    </source>
</evidence>
<name>A0A8H6AXZ0_9HELO</name>
<sequence length="97" mass="11328">MNSILFVETMYPKTALRFSTIKSQAYLLRITMKDFGFNKDYLVYMDSVLKGIVPYCISGDGKFKYPVNKKRTKQNTEQMILAEKNLDCFWHSVGRVI</sequence>
<keyword evidence="2" id="KW-1185">Reference proteome</keyword>
<dbReference type="OrthoDB" id="2922289at2759"/>
<evidence type="ECO:0000313" key="1">
    <source>
        <dbReference type="EMBL" id="KAF5875510.1"/>
    </source>
</evidence>
<dbReference type="EMBL" id="JABFCT010000006">
    <property type="protein sequence ID" value="KAF5875510.1"/>
    <property type="molecule type" value="Genomic_DNA"/>
</dbReference>
<organism evidence="1 2">
    <name type="scientific">Botrytis fragariae</name>
    <dbReference type="NCBI Taxonomy" id="1964551"/>
    <lineage>
        <taxon>Eukaryota</taxon>
        <taxon>Fungi</taxon>
        <taxon>Dikarya</taxon>
        <taxon>Ascomycota</taxon>
        <taxon>Pezizomycotina</taxon>
        <taxon>Leotiomycetes</taxon>
        <taxon>Helotiales</taxon>
        <taxon>Sclerotiniaceae</taxon>
        <taxon>Botrytis</taxon>
    </lineage>
</organism>
<gene>
    <name evidence="1" type="ORF">Bfra_003964</name>
</gene>
<protein>
    <submittedName>
        <fullName evidence="1">Uncharacterized protein</fullName>
    </submittedName>
</protein>
<comment type="caution">
    <text evidence="1">The sequence shown here is derived from an EMBL/GenBank/DDBJ whole genome shotgun (WGS) entry which is preliminary data.</text>
</comment>
<dbReference type="RefSeq" id="XP_037194456.1">
    <property type="nucleotide sequence ID" value="XM_037334369.1"/>
</dbReference>
<dbReference type="AlphaFoldDB" id="A0A8H6AXZ0"/>